<gene>
    <name evidence="6 8" type="primary">argC</name>
    <name evidence="8" type="ORF">MB824_10195</name>
</gene>
<dbReference type="Gene3D" id="3.30.360.10">
    <property type="entry name" value="Dihydrodipicolinate Reductase, domain 2"/>
    <property type="match status" value="1"/>
</dbReference>
<keyword evidence="3 6" id="KW-0028">Amino-acid biosynthesis</keyword>
<keyword evidence="2 6" id="KW-0055">Arginine biosynthesis</keyword>
<comment type="catalytic activity">
    <reaction evidence="6">
        <text>N-acetyl-L-glutamate 5-semialdehyde + phosphate + NADP(+) = N-acetyl-L-glutamyl 5-phosphate + NADPH + H(+)</text>
        <dbReference type="Rhea" id="RHEA:21588"/>
        <dbReference type="ChEBI" id="CHEBI:15378"/>
        <dbReference type="ChEBI" id="CHEBI:29123"/>
        <dbReference type="ChEBI" id="CHEBI:43474"/>
        <dbReference type="ChEBI" id="CHEBI:57783"/>
        <dbReference type="ChEBI" id="CHEBI:57936"/>
        <dbReference type="ChEBI" id="CHEBI:58349"/>
        <dbReference type="EC" id="1.2.1.38"/>
    </reaction>
</comment>
<dbReference type="SMART" id="SM00859">
    <property type="entry name" value="Semialdhyde_dh"/>
    <property type="match status" value="1"/>
</dbReference>
<evidence type="ECO:0000259" key="7">
    <source>
        <dbReference type="SMART" id="SM00859"/>
    </source>
</evidence>
<dbReference type="PANTHER" id="PTHR32338:SF10">
    <property type="entry name" value="N-ACETYL-GAMMA-GLUTAMYL-PHOSPHATE REDUCTASE, CHLOROPLASTIC-RELATED"/>
    <property type="match status" value="1"/>
</dbReference>
<dbReference type="CDD" id="cd23935">
    <property type="entry name" value="AGPR_2_C"/>
    <property type="match status" value="1"/>
</dbReference>
<evidence type="ECO:0000256" key="6">
    <source>
        <dbReference type="HAMAP-Rule" id="MF_01110"/>
    </source>
</evidence>
<evidence type="ECO:0000256" key="3">
    <source>
        <dbReference type="ARBA" id="ARBA00022605"/>
    </source>
</evidence>
<keyword evidence="5 6" id="KW-0560">Oxidoreductase</keyword>
<dbReference type="SUPFAM" id="SSF55347">
    <property type="entry name" value="Glyceraldehyde-3-phosphate dehydrogenase-like, C-terminal domain"/>
    <property type="match status" value="1"/>
</dbReference>
<dbReference type="Pfam" id="PF22698">
    <property type="entry name" value="Semialdhyde_dhC_1"/>
    <property type="match status" value="1"/>
</dbReference>
<comment type="caution">
    <text evidence="8">The sequence shown here is derived from an EMBL/GenBank/DDBJ whole genome shotgun (WGS) entry which is preliminary data.</text>
</comment>
<dbReference type="InterPro" id="IPR050085">
    <property type="entry name" value="AGPR"/>
</dbReference>
<feature type="domain" description="Semialdehyde dehydrogenase NAD-binding" evidence="7">
    <location>
        <begin position="4"/>
        <end position="104"/>
    </location>
</feature>
<dbReference type="InterPro" id="IPR058924">
    <property type="entry name" value="AGPR_dimerisation_dom"/>
</dbReference>
<dbReference type="RefSeq" id="WP_238748416.1">
    <property type="nucleotide sequence ID" value="NZ_JAKOOW010000037.1"/>
</dbReference>
<dbReference type="GO" id="GO:0003942">
    <property type="term" value="F:N-acetyl-gamma-glutamyl-phosphate reductase activity"/>
    <property type="evidence" value="ECO:0007669"/>
    <property type="project" value="UniProtKB-EC"/>
</dbReference>
<reference evidence="8 9" key="1">
    <citation type="submission" date="2022-02" db="EMBL/GenBank/DDBJ databases">
        <title>Genome sequence data of Kingella unionensis sp. nov. strain CICC 24913 (CCUG 75125).</title>
        <authorList>
            <person name="Xiao M."/>
        </authorList>
    </citation>
    <scope>NUCLEOTIDE SEQUENCE [LARGE SCALE GENOMIC DNA]</scope>
    <source>
        <strain evidence="8 9">CICC 24913</strain>
    </source>
</reference>
<dbReference type="Proteomes" id="UP001298424">
    <property type="component" value="Unassembled WGS sequence"/>
</dbReference>
<comment type="subcellular location">
    <subcellularLocation>
        <location evidence="6">Cytoplasm</location>
    </subcellularLocation>
</comment>
<comment type="function">
    <text evidence="6">Catalyzes the NADPH-dependent reduction of N-acetyl-5-glutamyl phosphate to yield N-acetyl-L-glutamate 5-semialdehyde.</text>
</comment>
<evidence type="ECO:0000256" key="2">
    <source>
        <dbReference type="ARBA" id="ARBA00022571"/>
    </source>
</evidence>
<dbReference type="InterPro" id="IPR036291">
    <property type="entry name" value="NAD(P)-bd_dom_sf"/>
</dbReference>
<dbReference type="NCBIfam" id="TIGR01851">
    <property type="entry name" value="argC_other"/>
    <property type="match status" value="1"/>
</dbReference>
<evidence type="ECO:0000256" key="4">
    <source>
        <dbReference type="ARBA" id="ARBA00022857"/>
    </source>
</evidence>
<accession>A0ABS9NPZ0</accession>
<dbReference type="EMBL" id="JAKOOW010000037">
    <property type="protein sequence ID" value="MCG6504864.1"/>
    <property type="molecule type" value="Genomic_DNA"/>
</dbReference>
<comment type="similarity">
    <text evidence="6">Belongs to the NAGSA dehydrogenase family. Type 2 subfamily.</text>
</comment>
<evidence type="ECO:0000313" key="9">
    <source>
        <dbReference type="Proteomes" id="UP001298424"/>
    </source>
</evidence>
<proteinExistence type="inferred from homology"/>
<dbReference type="PANTHER" id="PTHR32338">
    <property type="entry name" value="N-ACETYL-GAMMA-GLUTAMYL-PHOSPHATE REDUCTASE, CHLOROPLASTIC-RELATED-RELATED"/>
    <property type="match status" value="1"/>
</dbReference>
<feature type="active site" evidence="6">
    <location>
        <position position="114"/>
    </location>
</feature>
<protein>
    <recommendedName>
        <fullName evidence="6">N-acetyl-gamma-glutamyl-phosphate reductase</fullName>
        <shortName evidence="6">AGPR</shortName>
        <ecNumber evidence="6">1.2.1.38</ecNumber>
    </recommendedName>
    <alternativeName>
        <fullName evidence="6">N-acetyl-glutamate semialdehyde dehydrogenase</fullName>
        <shortName evidence="6">NAGSA dehydrogenase</shortName>
    </alternativeName>
</protein>
<sequence>MTHTVFIDGSAGTTGLRIAERLRHERDIHLLTLPEAQRKDLSARLDAAAASEVSLLCLPDEAAREFVQHAPAATRICDTSTAHRNAPGWVYGFAELHGQRAAIASATRVANPGCHASGFIALIRPLCDAGALRREALLTCQSLTGYSGGGKAMIAEYEAESRPAALDAPRLYGLSLQHKHLPEMRAQSTLAHAPLFMPVVAPFYSGMLVSVPLFAAQLADGFADGARLAALLADYYAGEPLVRVQPFAPSASVATLAANALAGRDDMQLFVFANGDGQLLLCALFDNLGKGASGAAVQNLNLMLGRAETAGLVY</sequence>
<evidence type="ECO:0000256" key="1">
    <source>
        <dbReference type="ARBA" id="ARBA00022490"/>
    </source>
</evidence>
<evidence type="ECO:0000256" key="5">
    <source>
        <dbReference type="ARBA" id="ARBA00023002"/>
    </source>
</evidence>
<dbReference type="InterPro" id="IPR010136">
    <property type="entry name" value="AGPR_type-2"/>
</dbReference>
<organism evidence="8 9">
    <name type="scientific">Kingella pumchi</name>
    <dbReference type="NCBI Taxonomy" id="2779506"/>
    <lineage>
        <taxon>Bacteria</taxon>
        <taxon>Pseudomonadati</taxon>
        <taxon>Pseudomonadota</taxon>
        <taxon>Betaproteobacteria</taxon>
        <taxon>Neisseriales</taxon>
        <taxon>Neisseriaceae</taxon>
        <taxon>Kingella</taxon>
    </lineage>
</organism>
<name>A0ABS9NPZ0_9NEIS</name>
<dbReference type="Gene3D" id="3.40.50.720">
    <property type="entry name" value="NAD(P)-binding Rossmann-like Domain"/>
    <property type="match status" value="1"/>
</dbReference>
<keyword evidence="4 6" id="KW-0521">NADP</keyword>
<keyword evidence="9" id="KW-1185">Reference proteome</keyword>
<keyword evidence="1 6" id="KW-0963">Cytoplasm</keyword>
<evidence type="ECO:0000313" key="8">
    <source>
        <dbReference type="EMBL" id="MCG6504864.1"/>
    </source>
</evidence>
<dbReference type="SUPFAM" id="SSF51735">
    <property type="entry name" value="NAD(P)-binding Rossmann-fold domains"/>
    <property type="match status" value="1"/>
</dbReference>
<dbReference type="EC" id="1.2.1.38" evidence="6"/>
<comment type="pathway">
    <text evidence="6">Amino-acid biosynthesis; L-arginine biosynthesis; N(2)-acetyl-L-ornithine from L-glutamate: step 3/4.</text>
</comment>
<dbReference type="InterPro" id="IPR000534">
    <property type="entry name" value="Semialdehyde_DH_NAD-bd"/>
</dbReference>
<dbReference type="HAMAP" id="MF_01110">
    <property type="entry name" value="ArgC_type2"/>
    <property type="match status" value="1"/>
</dbReference>